<comment type="caution">
    <text evidence="5">The sequence shown here is derived from an EMBL/GenBank/DDBJ whole genome shotgun (WGS) entry which is preliminary data.</text>
</comment>
<dbReference type="CDD" id="cd14476">
    <property type="entry name" value="SPX_PHO1_like"/>
    <property type="match status" value="1"/>
</dbReference>
<keyword evidence="6" id="KW-1185">Reference proteome</keyword>
<comment type="subcellular location">
    <subcellularLocation>
        <location evidence="1">Cell membrane</location>
        <topology evidence="1">Multi-pass membrane protein</topology>
    </subcellularLocation>
</comment>
<evidence type="ECO:0000256" key="1">
    <source>
        <dbReference type="ARBA" id="ARBA00004651"/>
    </source>
</evidence>
<dbReference type="PROSITE" id="PS51382">
    <property type="entry name" value="SPX"/>
    <property type="match status" value="1"/>
</dbReference>
<reference evidence="5" key="1">
    <citation type="submission" date="2023-05" db="EMBL/GenBank/DDBJ databases">
        <title>Genome and transcriptome analyses reveal genes involved in the formation of fine ridges on petal epidermal cells in Hibiscus trionum.</title>
        <authorList>
            <person name="Koshimizu S."/>
            <person name="Masuda S."/>
            <person name="Ishii T."/>
            <person name="Shirasu K."/>
            <person name="Hoshino A."/>
            <person name="Arita M."/>
        </authorList>
    </citation>
    <scope>NUCLEOTIDE SEQUENCE</scope>
    <source>
        <strain evidence="5">Hamamatsu line</strain>
    </source>
</reference>
<dbReference type="PANTHER" id="PTHR10783:SF4">
    <property type="entry name" value="PHOSPHATE TRANSPORTER PHO1 HOMOLOG 3"/>
    <property type="match status" value="1"/>
</dbReference>
<dbReference type="GO" id="GO:0005802">
    <property type="term" value="C:trans-Golgi network"/>
    <property type="evidence" value="ECO:0007669"/>
    <property type="project" value="TreeGrafter"/>
</dbReference>
<dbReference type="AlphaFoldDB" id="A0A9W7INN3"/>
<dbReference type="Pfam" id="PF03105">
    <property type="entry name" value="SPX"/>
    <property type="match status" value="1"/>
</dbReference>
<keyword evidence="2" id="KW-1003">Cell membrane</keyword>
<protein>
    <submittedName>
        <fullName evidence="5">PHO1 homolog 3</fullName>
    </submittedName>
</protein>
<dbReference type="GO" id="GO:0016036">
    <property type="term" value="P:cellular response to phosphate starvation"/>
    <property type="evidence" value="ECO:0007669"/>
    <property type="project" value="TreeGrafter"/>
</dbReference>
<dbReference type="PANTHER" id="PTHR10783">
    <property type="entry name" value="XENOTROPIC AND POLYTROPIC RETROVIRUS RECEPTOR 1-RELATED"/>
    <property type="match status" value="1"/>
</dbReference>
<gene>
    <name evidence="5" type="ORF">HRI_003657500</name>
</gene>
<dbReference type="EMBL" id="BSYR01000035">
    <property type="protein sequence ID" value="GMI99882.1"/>
    <property type="molecule type" value="Genomic_DNA"/>
</dbReference>
<evidence type="ECO:0000259" key="4">
    <source>
        <dbReference type="PROSITE" id="PS51382"/>
    </source>
</evidence>
<dbReference type="InterPro" id="IPR034092">
    <property type="entry name" value="PHO1_SPX"/>
</dbReference>
<dbReference type="GO" id="GO:0006817">
    <property type="term" value="P:phosphate ion transport"/>
    <property type="evidence" value="ECO:0007669"/>
    <property type="project" value="TreeGrafter"/>
</dbReference>
<evidence type="ECO:0000313" key="5">
    <source>
        <dbReference type="EMBL" id="GMI99882.1"/>
    </source>
</evidence>
<dbReference type="GO" id="GO:0000822">
    <property type="term" value="F:inositol hexakisphosphate binding"/>
    <property type="evidence" value="ECO:0007669"/>
    <property type="project" value="TreeGrafter"/>
</dbReference>
<evidence type="ECO:0000256" key="3">
    <source>
        <dbReference type="ARBA" id="ARBA00043939"/>
    </source>
</evidence>
<sequence>MKFGKEFAAQMVPEWQGAYMDYDYLKTLLKDLQTFNQRTKQQTIPHGLNRSLSMYRAFSGLLVHRHSQQYMDPSSPDVEDHPISVNSVDRNGSEKYETTFLMQGDKGGEYELVYFRRLDDEFNKVDKFYMSKVAEVTQEAETLNKQMDALIAFRFKVENPQEWSWQDRSDDITRLASTINVSVEH</sequence>
<evidence type="ECO:0000313" key="6">
    <source>
        <dbReference type="Proteomes" id="UP001165190"/>
    </source>
</evidence>
<proteinExistence type="predicted"/>
<dbReference type="GO" id="GO:0005886">
    <property type="term" value="C:plasma membrane"/>
    <property type="evidence" value="ECO:0007669"/>
    <property type="project" value="UniProtKB-SubCell"/>
</dbReference>
<accession>A0A9W7INN3</accession>
<dbReference type="InterPro" id="IPR004331">
    <property type="entry name" value="SPX_dom"/>
</dbReference>
<organism evidence="5 6">
    <name type="scientific">Hibiscus trionum</name>
    <name type="common">Flower of an hour</name>
    <dbReference type="NCBI Taxonomy" id="183268"/>
    <lineage>
        <taxon>Eukaryota</taxon>
        <taxon>Viridiplantae</taxon>
        <taxon>Streptophyta</taxon>
        <taxon>Embryophyta</taxon>
        <taxon>Tracheophyta</taxon>
        <taxon>Spermatophyta</taxon>
        <taxon>Magnoliopsida</taxon>
        <taxon>eudicotyledons</taxon>
        <taxon>Gunneridae</taxon>
        <taxon>Pentapetalae</taxon>
        <taxon>rosids</taxon>
        <taxon>malvids</taxon>
        <taxon>Malvales</taxon>
        <taxon>Malvaceae</taxon>
        <taxon>Malvoideae</taxon>
        <taxon>Hibiscus</taxon>
    </lineage>
</organism>
<dbReference type="OrthoDB" id="1002324at2759"/>
<keyword evidence="2" id="KW-0472">Membrane</keyword>
<name>A0A9W7INN3_HIBTR</name>
<comment type="function">
    <text evidence="3">May transport inorganic phosphate (Pi).</text>
</comment>
<evidence type="ECO:0000256" key="2">
    <source>
        <dbReference type="ARBA" id="ARBA00022475"/>
    </source>
</evidence>
<dbReference type="Proteomes" id="UP001165190">
    <property type="component" value="Unassembled WGS sequence"/>
</dbReference>
<feature type="domain" description="SPX" evidence="4">
    <location>
        <begin position="1"/>
        <end position="185"/>
    </location>
</feature>